<dbReference type="InterPro" id="IPR045276">
    <property type="entry name" value="YbiO_bact"/>
</dbReference>
<comment type="subcellular location">
    <subcellularLocation>
        <location evidence="1">Cell membrane</location>
        <topology evidence="1">Multi-pass membrane protein</topology>
    </subcellularLocation>
</comment>
<feature type="transmembrane region" description="Helical" evidence="8">
    <location>
        <begin position="530"/>
        <end position="552"/>
    </location>
</feature>
<feature type="transmembrane region" description="Helical" evidence="8">
    <location>
        <begin position="505"/>
        <end position="524"/>
    </location>
</feature>
<name>A0ABU0J1D0_9HYPH</name>
<dbReference type="SUPFAM" id="SSF82689">
    <property type="entry name" value="Mechanosensitive channel protein MscS (YggB), C-terminal domain"/>
    <property type="match status" value="1"/>
</dbReference>
<dbReference type="InterPro" id="IPR010920">
    <property type="entry name" value="LSM_dom_sf"/>
</dbReference>
<evidence type="ECO:0000256" key="1">
    <source>
        <dbReference type="ARBA" id="ARBA00004651"/>
    </source>
</evidence>
<evidence type="ECO:0000256" key="9">
    <source>
        <dbReference type="SAM" id="SignalP"/>
    </source>
</evidence>
<accession>A0ABU0J1D0</accession>
<feature type="chain" id="PRO_5045881473" evidence="9">
    <location>
        <begin position="22"/>
        <end position="749"/>
    </location>
</feature>
<dbReference type="InterPro" id="IPR011066">
    <property type="entry name" value="MscS_channel_C_sf"/>
</dbReference>
<evidence type="ECO:0000256" key="4">
    <source>
        <dbReference type="ARBA" id="ARBA00022692"/>
    </source>
</evidence>
<feature type="transmembrane region" description="Helical" evidence="8">
    <location>
        <begin position="414"/>
        <end position="433"/>
    </location>
</feature>
<feature type="transmembrane region" description="Helical" evidence="8">
    <location>
        <begin position="217"/>
        <end position="237"/>
    </location>
</feature>
<dbReference type="PANTHER" id="PTHR30460:SF0">
    <property type="entry name" value="MODERATE CONDUCTANCE MECHANOSENSITIVE CHANNEL YBIO"/>
    <property type="match status" value="1"/>
</dbReference>
<proteinExistence type="inferred from homology"/>
<feature type="transmembrane region" description="Helical" evidence="8">
    <location>
        <begin position="257"/>
        <end position="275"/>
    </location>
</feature>
<feature type="compositionally biased region" description="Low complexity" evidence="7">
    <location>
        <begin position="70"/>
        <end position="85"/>
    </location>
</feature>
<dbReference type="SUPFAM" id="SSF50182">
    <property type="entry name" value="Sm-like ribonucleoproteins"/>
    <property type="match status" value="1"/>
</dbReference>
<dbReference type="InterPro" id="IPR006685">
    <property type="entry name" value="MscS_channel_2nd"/>
</dbReference>
<dbReference type="EMBL" id="JAUSVX010000001">
    <property type="protein sequence ID" value="MDQ0467042.1"/>
    <property type="molecule type" value="Genomic_DNA"/>
</dbReference>
<evidence type="ECO:0000256" key="8">
    <source>
        <dbReference type="SAM" id="Phobius"/>
    </source>
</evidence>
<evidence type="ECO:0000256" key="6">
    <source>
        <dbReference type="ARBA" id="ARBA00023136"/>
    </source>
</evidence>
<feature type="domain" description="Mechanosensitive ion channel MscS" evidence="10">
    <location>
        <begin position="550"/>
        <end position="615"/>
    </location>
</feature>
<keyword evidence="6 8" id="KW-0472">Membrane</keyword>
<evidence type="ECO:0000256" key="3">
    <source>
        <dbReference type="ARBA" id="ARBA00022475"/>
    </source>
</evidence>
<dbReference type="PANTHER" id="PTHR30460">
    <property type="entry name" value="MODERATE CONDUCTANCE MECHANOSENSITIVE CHANNEL YBIO"/>
    <property type="match status" value="1"/>
</dbReference>
<dbReference type="InterPro" id="IPR049142">
    <property type="entry name" value="MS_channel_1st"/>
</dbReference>
<feature type="domain" description="Mechanosensitive ion channel transmembrane helices 2/3" evidence="11">
    <location>
        <begin position="510"/>
        <end position="549"/>
    </location>
</feature>
<evidence type="ECO:0000259" key="10">
    <source>
        <dbReference type="Pfam" id="PF00924"/>
    </source>
</evidence>
<dbReference type="Gene3D" id="3.30.70.100">
    <property type="match status" value="1"/>
</dbReference>
<protein>
    <submittedName>
        <fullName evidence="12">Small-conductance mechanosensitive channel</fullName>
    </submittedName>
</protein>
<evidence type="ECO:0000259" key="11">
    <source>
        <dbReference type="Pfam" id="PF21088"/>
    </source>
</evidence>
<dbReference type="InterPro" id="IPR023408">
    <property type="entry name" value="MscS_beta-dom_sf"/>
</dbReference>
<evidence type="ECO:0000256" key="5">
    <source>
        <dbReference type="ARBA" id="ARBA00022989"/>
    </source>
</evidence>
<evidence type="ECO:0000256" key="2">
    <source>
        <dbReference type="ARBA" id="ARBA00008017"/>
    </source>
</evidence>
<dbReference type="Gene3D" id="2.30.30.60">
    <property type="match status" value="1"/>
</dbReference>
<dbReference type="Pfam" id="PF00924">
    <property type="entry name" value="MS_channel_2nd"/>
    <property type="match status" value="1"/>
</dbReference>
<dbReference type="SUPFAM" id="SSF82861">
    <property type="entry name" value="Mechanosensitive channel protein MscS (YggB), transmembrane region"/>
    <property type="match status" value="1"/>
</dbReference>
<evidence type="ECO:0000256" key="7">
    <source>
        <dbReference type="SAM" id="MobiDB-lite"/>
    </source>
</evidence>
<dbReference type="Gene3D" id="1.10.287.1260">
    <property type="match status" value="1"/>
</dbReference>
<evidence type="ECO:0000313" key="12">
    <source>
        <dbReference type="EMBL" id="MDQ0467042.1"/>
    </source>
</evidence>
<feature type="transmembrane region" description="Helical" evidence="8">
    <location>
        <begin position="333"/>
        <end position="355"/>
    </location>
</feature>
<gene>
    <name evidence="12" type="ORF">QO011_000037</name>
</gene>
<dbReference type="Pfam" id="PF21088">
    <property type="entry name" value="MS_channel_1st"/>
    <property type="match status" value="1"/>
</dbReference>
<keyword evidence="9" id="KW-0732">Signal</keyword>
<evidence type="ECO:0000313" key="13">
    <source>
        <dbReference type="Proteomes" id="UP001242480"/>
    </source>
</evidence>
<keyword evidence="4 8" id="KW-0812">Transmembrane</keyword>
<reference evidence="12 13" key="1">
    <citation type="submission" date="2023-07" db="EMBL/GenBank/DDBJ databases">
        <title>Genomic Encyclopedia of Type Strains, Phase IV (KMG-IV): sequencing the most valuable type-strain genomes for metagenomic binning, comparative biology and taxonomic classification.</title>
        <authorList>
            <person name="Goeker M."/>
        </authorList>
    </citation>
    <scope>NUCLEOTIDE SEQUENCE [LARGE SCALE GENOMIC DNA]</scope>
    <source>
        <strain evidence="12 13">DSM 19619</strain>
    </source>
</reference>
<feature type="transmembrane region" description="Helical" evidence="8">
    <location>
        <begin position="135"/>
        <end position="155"/>
    </location>
</feature>
<keyword evidence="3" id="KW-1003">Cell membrane</keyword>
<feature type="region of interest" description="Disordered" evidence="7">
    <location>
        <begin position="56"/>
        <end position="90"/>
    </location>
</feature>
<dbReference type="Proteomes" id="UP001242480">
    <property type="component" value="Unassembled WGS sequence"/>
</dbReference>
<comment type="similarity">
    <text evidence="2">Belongs to the MscS (TC 1.A.23) family.</text>
</comment>
<keyword evidence="5 8" id="KW-1133">Transmembrane helix</keyword>
<comment type="caution">
    <text evidence="12">The sequence shown here is derived from an EMBL/GenBank/DDBJ whole genome shotgun (WGS) entry which is preliminary data.</text>
</comment>
<organism evidence="12 13">
    <name type="scientific">Labrys wisconsinensis</name>
    <dbReference type="NCBI Taxonomy" id="425677"/>
    <lineage>
        <taxon>Bacteria</taxon>
        <taxon>Pseudomonadati</taxon>
        <taxon>Pseudomonadota</taxon>
        <taxon>Alphaproteobacteria</taxon>
        <taxon>Hyphomicrobiales</taxon>
        <taxon>Xanthobacteraceae</taxon>
        <taxon>Labrys</taxon>
    </lineage>
</organism>
<dbReference type="RefSeq" id="WP_307266172.1">
    <property type="nucleotide sequence ID" value="NZ_JAUSVX010000001.1"/>
</dbReference>
<feature type="signal peptide" evidence="9">
    <location>
        <begin position="1"/>
        <end position="21"/>
    </location>
</feature>
<dbReference type="InterPro" id="IPR011014">
    <property type="entry name" value="MscS_channel_TM-2"/>
</dbReference>
<keyword evidence="13" id="KW-1185">Reference proteome</keyword>
<sequence length="749" mass="79702">MGRLYRVLVVMLLVALPHAVAAQTPASPPPPLTQQQFDTLVGEITKAVAEKLATEAPAAKPAGPAPAAAPPAKTAPKPADAPPMATMGNDQPTDKMFVDFIARTRSILAAYPDLLDHLGRIPGYFVADMNNGRPVLVFLVMLVLAAGCALGAEAAMRAATTPLRRRLAAGIAGPAGLGRLAAIAGLDGLGLGAVWLVSYGFVAVWFRDVVPQDRFAYLVLTTIFAWRLAMLVFHVALRPSLPPARLAELDDADTAAIYLWIGGVIALVLILHDVVRILIAAKAPDEAVALAELIDAVLVPAAFIRAAVALREPVARWFRGLSRNGQPGPVQAVLARGWLVIAIPVFVALGLARAYGAITDQMAIREAVALSMDILIGLLLLETLLDKAGRLMGRDADQAVGHIRHRIIEAVVRCLRVAILIGAVVLLARAWLVDASGMMDMEGYGALARSARAAGLTLFGAYCAWQVVKFFTDRHSAIARPLMPGQSGDDPTASAGSRLATLMPVLRVAFLVLICILAVLTSLSQLGVNITPLIAGASIAGLAISFGSQTLVRDIVSGVFYLVDDAFRVGEYIDCGKAKGTVEGFTLRSLRLRHQNGPVHTIPFGQLGQITNYSRDWSTMKFNLRFVRNTDVEKLRKVVKKIGLEMLQDPEMKDEFLLPLKLQGVTDITDNALVCRFKFTVKPNKPTVIQREAIKRMIRALPEAGIEFANATTVAVQTLGGPVEQAAAAAAGNAMVRAAAEREAAAAAG</sequence>